<dbReference type="InterPro" id="IPR041675">
    <property type="entry name" value="PH_5"/>
</dbReference>
<dbReference type="PROSITE" id="PS50219">
    <property type="entry name" value="CNH"/>
    <property type="match status" value="1"/>
</dbReference>
<gene>
    <name evidence="5" type="primary">rgf1_0</name>
    <name evidence="5" type="ORF">A0H81_05197</name>
</gene>
<dbReference type="Pfam" id="PF15405">
    <property type="entry name" value="PH_5"/>
    <property type="match status" value="1"/>
</dbReference>
<organism evidence="5 6">
    <name type="scientific">Grifola frondosa</name>
    <name type="common">Maitake</name>
    <name type="synonym">Polyporus frondosus</name>
    <dbReference type="NCBI Taxonomy" id="5627"/>
    <lineage>
        <taxon>Eukaryota</taxon>
        <taxon>Fungi</taxon>
        <taxon>Dikarya</taxon>
        <taxon>Basidiomycota</taxon>
        <taxon>Agaricomycotina</taxon>
        <taxon>Agaricomycetes</taxon>
        <taxon>Polyporales</taxon>
        <taxon>Grifolaceae</taxon>
        <taxon>Grifola</taxon>
    </lineage>
</organism>
<evidence type="ECO:0000259" key="4">
    <source>
        <dbReference type="PROSITE" id="PS50219"/>
    </source>
</evidence>
<name>A0A1C7MD60_GRIFR</name>
<dbReference type="SMART" id="SM00233">
    <property type="entry name" value="PH"/>
    <property type="match status" value="1"/>
</dbReference>
<keyword evidence="2" id="KW-0344">Guanine-nucleotide releasing factor</keyword>
<dbReference type="InterPro" id="IPR001180">
    <property type="entry name" value="CNH_dom"/>
</dbReference>
<dbReference type="Gene3D" id="2.30.29.30">
    <property type="entry name" value="Pleckstrin-homology domain (PH domain)/Phosphotyrosine-binding domain (PTB)"/>
    <property type="match status" value="1"/>
</dbReference>
<dbReference type="InterPro" id="IPR011993">
    <property type="entry name" value="PH-like_dom_sf"/>
</dbReference>
<keyword evidence="1" id="KW-0597">Phosphoprotein</keyword>
<dbReference type="SUPFAM" id="SSF50729">
    <property type="entry name" value="PH domain-like"/>
    <property type="match status" value="1"/>
</dbReference>
<dbReference type="InterPro" id="IPR052233">
    <property type="entry name" value="Rho-type_GEFs"/>
</dbReference>
<dbReference type="EMBL" id="LUGG01000005">
    <property type="protein sequence ID" value="OBZ74537.1"/>
    <property type="molecule type" value="Genomic_DNA"/>
</dbReference>
<accession>A0A1C7MD60</accession>
<evidence type="ECO:0000259" key="3">
    <source>
        <dbReference type="PROSITE" id="PS50003"/>
    </source>
</evidence>
<feature type="domain" description="PH" evidence="3">
    <location>
        <begin position="42"/>
        <end position="180"/>
    </location>
</feature>
<protein>
    <submittedName>
        <fullName evidence="5">Rho1 guanine nucleotide exchange factor 1</fullName>
    </submittedName>
</protein>
<comment type="caution">
    <text evidence="5">The sequence shown here is derived from an EMBL/GenBank/DDBJ whole genome shotgun (WGS) entry which is preliminary data.</text>
</comment>
<dbReference type="InterPro" id="IPR001849">
    <property type="entry name" value="PH_domain"/>
</dbReference>
<sequence length="598" mass="67669">MLGQSSARRDDHWQRADIRHYSSNIVFKDEAVNMDLTSSDRILVHAGKLMRSPEAGLKPSGWKELFVLLFDNYLLMTKPKGQGPDRKYHVWKRPICIELLDLTNFDRPPVQRGNSIRNLVRSGRDTPGGSPHPPEHAFDSRAAYPMTILHGGRSSGSLTLFADSVEDREEWKRKLDEAISIRKIVQDRNRVFRLETLIPDALCAPGSMKSLPNMITGKITCSLPFTTSDGRNLIAFGSEEGIWIGTHHDPNSLRRVLHIPMVTQCSVLVEYSIFIILADGSLIAFDLEALVPSLRATEPPQSMPQKLSRDKDIHFFSTGYLDGRMRLIYKRKRGAESVFRVLELVKDKVDPPPASSKPTSRTEHTTWFRVYRDFFLPSDAYDIIFLKTKVAIFCPKGFEIMNLSDYYSVTIPQQDTLHLEKLSKKCSAGKPIGMFRLREDEFFSAMMAEFGLYVNRRGDPCRLPFTIEWEGSAKHAAWHPPYVLLFNESFIEIRHVESGRLAQVIAGHDIRSLWDGRGAINAGCGGLDYTALEQPRVHGVMDMPEIGISAAQPTMHHDGKQTVQRVFELVPTERLLQQASLYLPPLLSDEADLPPYAP</sequence>
<dbReference type="Pfam" id="PF00780">
    <property type="entry name" value="CNH"/>
    <property type="match status" value="1"/>
</dbReference>
<reference evidence="5 6" key="1">
    <citation type="submission" date="2016-03" db="EMBL/GenBank/DDBJ databases">
        <title>Whole genome sequencing of Grifola frondosa 9006-11.</title>
        <authorList>
            <person name="Min B."/>
            <person name="Park H."/>
            <person name="Kim J.-G."/>
            <person name="Cho H."/>
            <person name="Oh Y.-L."/>
            <person name="Kong W.-S."/>
            <person name="Choi I.-G."/>
        </authorList>
    </citation>
    <scope>NUCLEOTIDE SEQUENCE [LARGE SCALE GENOMIC DNA]</scope>
    <source>
        <strain evidence="5 6">9006-11</strain>
    </source>
</reference>
<dbReference type="PANTHER" id="PTHR46572:SF1">
    <property type="entry name" value="RHO1 GUANINE NUCLEOTIDE EXCHANGE FACTOR TUS1"/>
    <property type="match status" value="1"/>
</dbReference>
<dbReference type="OMA" id="HYSSNIV"/>
<evidence type="ECO:0000256" key="2">
    <source>
        <dbReference type="ARBA" id="ARBA00022658"/>
    </source>
</evidence>
<dbReference type="STRING" id="5627.A0A1C7MD60"/>
<dbReference type="PROSITE" id="PS50003">
    <property type="entry name" value="PH_DOMAIN"/>
    <property type="match status" value="1"/>
</dbReference>
<dbReference type="AlphaFoldDB" id="A0A1C7MD60"/>
<dbReference type="Proteomes" id="UP000092993">
    <property type="component" value="Unassembled WGS sequence"/>
</dbReference>
<evidence type="ECO:0000313" key="5">
    <source>
        <dbReference type="EMBL" id="OBZ74537.1"/>
    </source>
</evidence>
<feature type="domain" description="CNH" evidence="4">
    <location>
        <begin position="216"/>
        <end position="520"/>
    </location>
</feature>
<dbReference type="GO" id="GO:0005085">
    <property type="term" value="F:guanyl-nucleotide exchange factor activity"/>
    <property type="evidence" value="ECO:0007669"/>
    <property type="project" value="UniProtKB-KW"/>
</dbReference>
<proteinExistence type="predicted"/>
<keyword evidence="6" id="KW-1185">Reference proteome</keyword>
<evidence type="ECO:0000313" key="6">
    <source>
        <dbReference type="Proteomes" id="UP000092993"/>
    </source>
</evidence>
<dbReference type="SMART" id="SM00036">
    <property type="entry name" value="CNH"/>
    <property type="match status" value="1"/>
</dbReference>
<dbReference type="OrthoDB" id="2272012at2759"/>
<evidence type="ECO:0000256" key="1">
    <source>
        <dbReference type="ARBA" id="ARBA00022553"/>
    </source>
</evidence>
<dbReference type="PANTHER" id="PTHR46572">
    <property type="entry name" value="RHO1 GDP-GTP EXCHANGE PROTEIN 1-RELATED"/>
    <property type="match status" value="1"/>
</dbReference>